<dbReference type="GeneID" id="74306836"/>
<evidence type="ECO:0000313" key="1">
    <source>
        <dbReference type="EMBL" id="UUX93302.1"/>
    </source>
</evidence>
<evidence type="ECO:0000313" key="2">
    <source>
        <dbReference type="Proteomes" id="UP001060368"/>
    </source>
</evidence>
<keyword evidence="2" id="KW-1185">Reference proteome</keyword>
<dbReference type="KEGG" id="mend:L6E24_04030"/>
<dbReference type="RefSeq" id="WP_257743441.1">
    <property type="nucleotide sequence ID" value="NZ_CP096115.1"/>
</dbReference>
<reference evidence="1" key="1">
    <citation type="submission" date="2022-04" db="EMBL/GenBank/DDBJ databases">
        <title>Complete genome of Methanoplanus endosymbiosus DSM 3599.</title>
        <authorList>
            <person name="Chen S.-C."/>
            <person name="You Y.-T."/>
            <person name="Zhou Y.-Z."/>
            <person name="Lai M.-C."/>
        </authorList>
    </citation>
    <scope>NUCLEOTIDE SEQUENCE</scope>
    <source>
        <strain evidence="1">DSM 3599</strain>
    </source>
</reference>
<organism evidence="1 2">
    <name type="scientific">Methanoplanus endosymbiosus</name>
    <dbReference type="NCBI Taxonomy" id="33865"/>
    <lineage>
        <taxon>Archaea</taxon>
        <taxon>Methanobacteriati</taxon>
        <taxon>Methanobacteriota</taxon>
        <taxon>Stenosarchaea group</taxon>
        <taxon>Methanomicrobia</taxon>
        <taxon>Methanomicrobiales</taxon>
        <taxon>Methanomicrobiaceae</taxon>
        <taxon>Methanoplanus</taxon>
    </lineage>
</organism>
<dbReference type="AlphaFoldDB" id="A0A9E7PPY7"/>
<sequence length="49" mass="5797">MVKCRICGEEKEKYMKVNHKKYYGPVFICEECYKKEEKDITGFSSCCSC</sequence>
<protein>
    <submittedName>
        <fullName evidence="1">Uncharacterized protein</fullName>
    </submittedName>
</protein>
<gene>
    <name evidence="1" type="ORF">L6E24_04030</name>
</gene>
<dbReference type="EMBL" id="CP096115">
    <property type="protein sequence ID" value="UUX93302.1"/>
    <property type="molecule type" value="Genomic_DNA"/>
</dbReference>
<accession>A0A9E7PPY7</accession>
<name>A0A9E7PPY7_9EURY</name>
<dbReference type="Proteomes" id="UP001060368">
    <property type="component" value="Chromosome"/>
</dbReference>
<proteinExistence type="predicted"/>